<dbReference type="OrthoDB" id="6339427at2759"/>
<keyword evidence="6 8" id="KW-0472">Membrane</keyword>
<dbReference type="Pfam" id="PF00083">
    <property type="entry name" value="Sugar_tr"/>
    <property type="match status" value="2"/>
</dbReference>
<evidence type="ECO:0000256" key="5">
    <source>
        <dbReference type="ARBA" id="ARBA00022989"/>
    </source>
</evidence>
<dbReference type="GO" id="GO:0022857">
    <property type="term" value="F:transmembrane transporter activity"/>
    <property type="evidence" value="ECO:0007669"/>
    <property type="project" value="InterPro"/>
</dbReference>
<keyword evidence="4 8" id="KW-0812">Transmembrane</keyword>
<reference evidence="10 11" key="1">
    <citation type="submission" date="2019-12" db="EMBL/GenBank/DDBJ databases">
        <authorList>
            <person name="Alioto T."/>
            <person name="Alioto T."/>
            <person name="Gomez Garrido J."/>
        </authorList>
    </citation>
    <scope>NUCLEOTIDE SEQUENCE [LARGE SCALE GENOMIC DNA]</scope>
</reference>
<dbReference type="InterPro" id="IPR005829">
    <property type="entry name" value="Sugar_transporter_CS"/>
</dbReference>
<feature type="transmembrane region" description="Helical" evidence="8">
    <location>
        <begin position="384"/>
        <end position="405"/>
    </location>
</feature>
<comment type="similarity">
    <text evidence="7">Belongs to the major facilitator superfamily. Phosphate:H(+) symporter (TC 2.A.1.9) family.</text>
</comment>
<dbReference type="InterPro" id="IPR036259">
    <property type="entry name" value="MFS_trans_sf"/>
</dbReference>
<feature type="domain" description="Major facilitator superfamily (MFS) profile" evidence="9">
    <location>
        <begin position="3"/>
        <end position="412"/>
    </location>
</feature>
<dbReference type="EMBL" id="CACTIH010005596">
    <property type="protein sequence ID" value="CAA2998524.1"/>
    <property type="molecule type" value="Genomic_DNA"/>
</dbReference>
<evidence type="ECO:0000256" key="7">
    <source>
        <dbReference type="ARBA" id="ARBA00044504"/>
    </source>
</evidence>
<dbReference type="PANTHER" id="PTHR48020:SF49">
    <property type="entry name" value="SUGAR TRANSPORTER"/>
    <property type="match status" value="1"/>
</dbReference>
<feature type="transmembrane region" description="Helical" evidence="8">
    <location>
        <begin position="320"/>
        <end position="346"/>
    </location>
</feature>
<dbReference type="Gene3D" id="1.20.1250.20">
    <property type="entry name" value="MFS general substrate transporter like domains"/>
    <property type="match status" value="1"/>
</dbReference>
<evidence type="ECO:0000256" key="3">
    <source>
        <dbReference type="ARBA" id="ARBA00022448"/>
    </source>
</evidence>
<keyword evidence="3" id="KW-0813">Transport</keyword>
<comment type="caution">
    <text evidence="10">The sequence shown here is derived from an EMBL/GenBank/DDBJ whole genome shotgun (WGS) entry which is preliminary data.</text>
</comment>
<comment type="similarity">
    <text evidence="2">Belongs to the major facilitator superfamily. Sugar transporter (TC 2.A.1.1) family.</text>
</comment>
<proteinExistence type="inferred from homology"/>
<evidence type="ECO:0000313" key="10">
    <source>
        <dbReference type="EMBL" id="CAA2998524.1"/>
    </source>
</evidence>
<dbReference type="PROSITE" id="PS00216">
    <property type="entry name" value="SUGAR_TRANSPORT_1"/>
    <property type="match status" value="2"/>
</dbReference>
<sequence>MACAIFASLNSVLLGYDVGVMSGAILFIQEDLKITEVQEEILVGILSIISLLGSLAGGKTSDAIGRKWTMAFAAIVFQTGAAIMALSPSFALLMVGRLFAGIGIGFGIMIAPVYIAEISPTVSRGSLTSFPEIFVNFGILLGYVSNYAFSGLPAHIKSPRWLVMQNRIDEARMVLLKTNEIASEIEERLAEIKKAASFVNAGKYEERAVWRDLLNPSPGVRRMLITGCGIQIFQQITGIDATVYYSPTVFKDAGIQDEAQLLAATVAVGFTKTIFILIAIFLIDIAGRKPLLYVSTIGMTACLFTLGLTLSTLGDGKLGIGMAIVCVCGTVAFFSVGIGPVCWVVSSEIFPLKLRAQASAIGAVGSRVSSGLVAMSFLSVCRAITVGGTFFVFAAISTLSVAFVYKCIPETKGKSLEQIEMLFQNDKAWEGGEVELEDMEHKHLMQSSES</sequence>
<feature type="transmembrane region" description="Helical" evidence="8">
    <location>
        <begin position="98"/>
        <end position="118"/>
    </location>
</feature>
<gene>
    <name evidence="10" type="ORF">OLEA9_A005914</name>
</gene>
<feature type="transmembrane region" description="Helical" evidence="8">
    <location>
        <begin position="290"/>
        <end position="314"/>
    </location>
</feature>
<feature type="transmembrane region" description="Helical" evidence="8">
    <location>
        <begin position="261"/>
        <end position="283"/>
    </location>
</feature>
<dbReference type="InterPro" id="IPR003663">
    <property type="entry name" value="Sugar/inositol_transpt"/>
</dbReference>
<name>A0A8S0T2E6_OLEEU</name>
<feature type="transmembrane region" description="Helical" evidence="8">
    <location>
        <begin position="12"/>
        <end position="29"/>
    </location>
</feature>
<dbReference type="AlphaFoldDB" id="A0A8S0T2E6"/>
<dbReference type="Gramene" id="OE9A005914T1">
    <property type="protein sequence ID" value="OE9A005914C1"/>
    <property type="gene ID" value="OE9A005914"/>
</dbReference>
<protein>
    <submittedName>
        <fullName evidence="10">Probable polyol transporter 4 isoform X1</fullName>
    </submittedName>
</protein>
<comment type="subcellular location">
    <subcellularLocation>
        <location evidence="1">Membrane</location>
        <topology evidence="1">Multi-pass membrane protein</topology>
    </subcellularLocation>
</comment>
<keyword evidence="11" id="KW-1185">Reference proteome</keyword>
<evidence type="ECO:0000256" key="1">
    <source>
        <dbReference type="ARBA" id="ARBA00004141"/>
    </source>
</evidence>
<dbReference type="InterPro" id="IPR020846">
    <property type="entry name" value="MFS_dom"/>
</dbReference>
<accession>A0A8S0T2E6</accession>
<dbReference type="InterPro" id="IPR005828">
    <property type="entry name" value="MFS_sugar_transport-like"/>
</dbReference>
<dbReference type="SUPFAM" id="SSF103473">
    <property type="entry name" value="MFS general substrate transporter"/>
    <property type="match status" value="1"/>
</dbReference>
<feature type="transmembrane region" description="Helical" evidence="8">
    <location>
        <begin position="358"/>
        <end position="378"/>
    </location>
</feature>
<evidence type="ECO:0000256" key="4">
    <source>
        <dbReference type="ARBA" id="ARBA00022692"/>
    </source>
</evidence>
<keyword evidence="5 8" id="KW-1133">Transmembrane helix</keyword>
<feature type="transmembrane region" description="Helical" evidence="8">
    <location>
        <begin position="41"/>
        <end position="58"/>
    </location>
</feature>
<organism evidence="10 11">
    <name type="scientific">Olea europaea subsp. europaea</name>
    <dbReference type="NCBI Taxonomy" id="158383"/>
    <lineage>
        <taxon>Eukaryota</taxon>
        <taxon>Viridiplantae</taxon>
        <taxon>Streptophyta</taxon>
        <taxon>Embryophyta</taxon>
        <taxon>Tracheophyta</taxon>
        <taxon>Spermatophyta</taxon>
        <taxon>Magnoliopsida</taxon>
        <taxon>eudicotyledons</taxon>
        <taxon>Gunneridae</taxon>
        <taxon>Pentapetalae</taxon>
        <taxon>asterids</taxon>
        <taxon>lamiids</taxon>
        <taxon>Lamiales</taxon>
        <taxon>Oleaceae</taxon>
        <taxon>Oleeae</taxon>
        <taxon>Olea</taxon>
    </lineage>
</organism>
<dbReference type="PRINTS" id="PR00171">
    <property type="entry name" value="SUGRTRNSPORT"/>
</dbReference>
<evidence type="ECO:0000313" key="11">
    <source>
        <dbReference type="Proteomes" id="UP000594638"/>
    </source>
</evidence>
<evidence type="ECO:0000259" key="9">
    <source>
        <dbReference type="PROSITE" id="PS50850"/>
    </source>
</evidence>
<evidence type="ECO:0000256" key="6">
    <source>
        <dbReference type="ARBA" id="ARBA00023136"/>
    </source>
</evidence>
<dbReference type="PROSITE" id="PS00217">
    <property type="entry name" value="SUGAR_TRANSPORT_2"/>
    <property type="match status" value="1"/>
</dbReference>
<evidence type="ECO:0000256" key="2">
    <source>
        <dbReference type="ARBA" id="ARBA00010992"/>
    </source>
</evidence>
<dbReference type="GO" id="GO:0016020">
    <property type="term" value="C:membrane"/>
    <property type="evidence" value="ECO:0007669"/>
    <property type="project" value="UniProtKB-SubCell"/>
</dbReference>
<feature type="transmembrane region" description="Helical" evidence="8">
    <location>
        <begin position="130"/>
        <end position="149"/>
    </location>
</feature>
<evidence type="ECO:0000256" key="8">
    <source>
        <dbReference type="SAM" id="Phobius"/>
    </source>
</evidence>
<dbReference type="PROSITE" id="PS50850">
    <property type="entry name" value="MFS"/>
    <property type="match status" value="1"/>
</dbReference>
<dbReference type="InterPro" id="IPR050814">
    <property type="entry name" value="Myo-inositol_Transporter"/>
</dbReference>
<feature type="transmembrane region" description="Helical" evidence="8">
    <location>
        <begin position="70"/>
        <end position="92"/>
    </location>
</feature>
<dbReference type="Proteomes" id="UP000594638">
    <property type="component" value="Unassembled WGS sequence"/>
</dbReference>
<dbReference type="PANTHER" id="PTHR48020">
    <property type="entry name" value="PROTON MYO-INOSITOL COTRANSPORTER"/>
    <property type="match status" value="1"/>
</dbReference>